<reference evidence="2" key="1">
    <citation type="submission" date="2019-03" db="EMBL/GenBank/DDBJ databases">
        <title>Single cell metagenomics reveals metabolic interactions within the superorganism composed of flagellate Streblomastix strix and complex community of Bacteroidetes bacteria on its surface.</title>
        <authorList>
            <person name="Treitli S.C."/>
            <person name="Kolisko M."/>
            <person name="Husnik F."/>
            <person name="Keeling P."/>
            <person name="Hampl V."/>
        </authorList>
    </citation>
    <scope>NUCLEOTIDE SEQUENCE</scope>
    <source>
        <strain evidence="2">STM</strain>
    </source>
</reference>
<protein>
    <recommendedName>
        <fullName evidence="1">N-acetylmuramoyl-L-alanine amidase domain-containing protein</fullName>
    </recommendedName>
</protein>
<gene>
    <name evidence="2" type="ORF">EZS27_025327</name>
</gene>
<name>A0A5J4QVW4_9ZZZZ</name>
<feature type="domain" description="N-acetylmuramoyl-L-alanine amidase" evidence="1">
    <location>
        <begin position="1"/>
        <end position="127"/>
    </location>
</feature>
<dbReference type="GO" id="GO:0008745">
    <property type="term" value="F:N-acetylmuramoyl-L-alanine amidase activity"/>
    <property type="evidence" value="ECO:0007669"/>
    <property type="project" value="InterPro"/>
</dbReference>
<dbReference type="GO" id="GO:0009253">
    <property type="term" value="P:peptidoglycan catabolic process"/>
    <property type="evidence" value="ECO:0007669"/>
    <property type="project" value="InterPro"/>
</dbReference>
<dbReference type="EMBL" id="SNRY01002355">
    <property type="protein sequence ID" value="KAA6325465.1"/>
    <property type="molecule type" value="Genomic_DNA"/>
</dbReference>
<dbReference type="Pfam" id="PF01510">
    <property type="entry name" value="Amidase_2"/>
    <property type="match status" value="1"/>
</dbReference>
<dbReference type="InterPro" id="IPR002502">
    <property type="entry name" value="Amidase_domain"/>
</dbReference>
<dbReference type="CDD" id="cd06583">
    <property type="entry name" value="PGRP"/>
    <property type="match status" value="1"/>
</dbReference>
<proteinExistence type="predicted"/>
<dbReference type="SMART" id="SM00644">
    <property type="entry name" value="Ami_2"/>
    <property type="match status" value="1"/>
</dbReference>
<comment type="caution">
    <text evidence="2">The sequence shown here is derived from an EMBL/GenBank/DDBJ whole genome shotgun (WGS) entry which is preliminary data.</text>
</comment>
<dbReference type="InterPro" id="IPR036505">
    <property type="entry name" value="Amidase/PGRP_sf"/>
</dbReference>
<dbReference type="AlphaFoldDB" id="A0A5J4QVW4"/>
<dbReference type="Gene3D" id="3.40.80.10">
    <property type="entry name" value="Peptidoglycan recognition protein-like"/>
    <property type="match status" value="1"/>
</dbReference>
<dbReference type="PANTHER" id="PTHR11022:SF41">
    <property type="entry name" value="PEPTIDOGLYCAN-RECOGNITION PROTEIN LC-RELATED"/>
    <property type="match status" value="1"/>
</dbReference>
<evidence type="ECO:0000259" key="1">
    <source>
        <dbReference type="SMART" id="SM00644"/>
    </source>
</evidence>
<dbReference type="FunFam" id="3.40.80.10:FF:000008">
    <property type="entry name" value="N-acetylmuramoyl-L-alanine amidase"/>
    <property type="match status" value="1"/>
</dbReference>
<dbReference type="PANTHER" id="PTHR11022">
    <property type="entry name" value="PEPTIDOGLYCAN RECOGNITION PROTEIN"/>
    <property type="match status" value="1"/>
</dbReference>
<accession>A0A5J4QVW4</accession>
<dbReference type="SUPFAM" id="SSF55846">
    <property type="entry name" value="N-acetylmuramoyl-L-alanine amidase-like"/>
    <property type="match status" value="1"/>
</dbReference>
<dbReference type="InterPro" id="IPR015510">
    <property type="entry name" value="PGRP"/>
</dbReference>
<evidence type="ECO:0000313" key="2">
    <source>
        <dbReference type="EMBL" id="KAA6325465.1"/>
    </source>
</evidence>
<sequence>MRHINRIVIHCSATKVTSDYTPEQLLSDHLARGFKTYGYHYYIRKDGTLVPMRPLDEMGAHAAGYNTASVGICYEGGLDDTGKPADTRTQEQKRSMLELLQDLTGKYPIKHLNGHRDLSPDANANGIVESAEWTRQCPCFDVKEEFKNEIKF</sequence>
<organism evidence="2">
    <name type="scientific">termite gut metagenome</name>
    <dbReference type="NCBI Taxonomy" id="433724"/>
    <lineage>
        <taxon>unclassified sequences</taxon>
        <taxon>metagenomes</taxon>
        <taxon>organismal metagenomes</taxon>
    </lineage>
</organism>